<reference evidence="1 2" key="1">
    <citation type="journal article" date="2019" name="Mol. Biol. Evol.">
        <title>Blast fungal genomes show frequent chromosomal changes, gene gains and losses, and effector gene turnover.</title>
        <authorList>
            <person name="Gomez Luciano L.B."/>
            <person name="Jason Tsai I."/>
            <person name="Chuma I."/>
            <person name="Tosa Y."/>
            <person name="Chen Y.H."/>
            <person name="Li J.Y."/>
            <person name="Li M.Y."/>
            <person name="Jade Lu M.Y."/>
            <person name="Nakayashiki H."/>
            <person name="Li W.H."/>
        </authorList>
    </citation>
    <scope>NUCLEOTIDE SEQUENCE [LARGE SCALE GENOMIC DNA]</scope>
    <source>
        <strain evidence="1">MZ5-1-6</strain>
    </source>
</reference>
<name>A0A4P7NS21_PYROR</name>
<dbReference type="EMBL" id="CP034209">
    <property type="protein sequence ID" value="QBZ65234.1"/>
    <property type="molecule type" value="Genomic_DNA"/>
</dbReference>
<feature type="non-terminal residue" evidence="1">
    <location>
        <position position="116"/>
    </location>
</feature>
<proteinExistence type="predicted"/>
<evidence type="ECO:0000313" key="1">
    <source>
        <dbReference type="EMBL" id="QBZ65234.1"/>
    </source>
</evidence>
<dbReference type="AlphaFoldDB" id="A0A4P7NS21"/>
<sequence>MLDLEKDHFGTLNFLELPSSDVLCGSGAITPVPASANDDFQIGRSLRWLERPRASSLQEKDEVAAAFGRAAHQTRMVPVKVGYDLILRIQLSAPRFVQNRWYGSERVLDLVKRSKF</sequence>
<organism evidence="1 2">
    <name type="scientific">Pyricularia oryzae</name>
    <name type="common">Rice blast fungus</name>
    <name type="synonym">Magnaporthe oryzae</name>
    <dbReference type="NCBI Taxonomy" id="318829"/>
    <lineage>
        <taxon>Eukaryota</taxon>
        <taxon>Fungi</taxon>
        <taxon>Dikarya</taxon>
        <taxon>Ascomycota</taxon>
        <taxon>Pezizomycotina</taxon>
        <taxon>Sordariomycetes</taxon>
        <taxon>Sordariomycetidae</taxon>
        <taxon>Magnaporthales</taxon>
        <taxon>Pyriculariaceae</taxon>
        <taxon>Pyricularia</taxon>
    </lineage>
</organism>
<protein>
    <submittedName>
        <fullName evidence="1">Uncharacterized protein</fullName>
    </submittedName>
</protein>
<gene>
    <name evidence="1" type="ORF">PoMZ_06941</name>
</gene>
<evidence type="ECO:0000313" key="2">
    <source>
        <dbReference type="Proteomes" id="UP000294847"/>
    </source>
</evidence>
<dbReference type="Proteomes" id="UP000294847">
    <property type="component" value="Chromosome 6"/>
</dbReference>
<accession>A0A4P7NS21</accession>